<evidence type="ECO:0000313" key="2">
    <source>
        <dbReference type="EMBL" id="GGD32841.1"/>
    </source>
</evidence>
<protein>
    <recommendedName>
        <fullName evidence="4">Histidine kinase</fullName>
    </recommendedName>
</protein>
<dbReference type="RefSeq" id="WP_188854034.1">
    <property type="nucleotide sequence ID" value="NZ_BMJJ01000010.1"/>
</dbReference>
<comment type="caution">
    <text evidence="2">The sequence shown here is derived from an EMBL/GenBank/DDBJ whole genome shotgun (WGS) entry which is preliminary data.</text>
</comment>
<evidence type="ECO:0000256" key="1">
    <source>
        <dbReference type="SAM" id="MobiDB-lite"/>
    </source>
</evidence>
<proteinExistence type="predicted"/>
<dbReference type="AlphaFoldDB" id="A0A916Y781"/>
<reference evidence="2" key="1">
    <citation type="journal article" date="2014" name="Int. J. Syst. Evol. Microbiol.">
        <title>Complete genome sequence of Corynebacterium casei LMG S-19264T (=DSM 44701T), isolated from a smear-ripened cheese.</title>
        <authorList>
            <consortium name="US DOE Joint Genome Institute (JGI-PGF)"/>
            <person name="Walter F."/>
            <person name="Albersmeier A."/>
            <person name="Kalinowski J."/>
            <person name="Ruckert C."/>
        </authorList>
    </citation>
    <scope>NUCLEOTIDE SEQUENCE</scope>
    <source>
        <strain evidence="2">CGMCC 1.15493</strain>
    </source>
</reference>
<dbReference type="Proteomes" id="UP000613160">
    <property type="component" value="Unassembled WGS sequence"/>
</dbReference>
<sequence>MPTLVRLLTTLVFLCGVVLAAMAALVFFVEPAQHPVEITLPLDQLQPPPAPGEPIAPLRP</sequence>
<feature type="region of interest" description="Disordered" evidence="1">
    <location>
        <begin position="40"/>
        <end position="60"/>
    </location>
</feature>
<accession>A0A916Y781</accession>
<dbReference type="EMBL" id="BMJJ01000010">
    <property type="protein sequence ID" value="GGD32841.1"/>
    <property type="molecule type" value="Genomic_DNA"/>
</dbReference>
<organism evidence="2 3">
    <name type="scientific">Aureimonas glaciei</name>
    <dbReference type="NCBI Taxonomy" id="1776957"/>
    <lineage>
        <taxon>Bacteria</taxon>
        <taxon>Pseudomonadati</taxon>
        <taxon>Pseudomonadota</taxon>
        <taxon>Alphaproteobacteria</taxon>
        <taxon>Hyphomicrobiales</taxon>
        <taxon>Aurantimonadaceae</taxon>
        <taxon>Aureimonas</taxon>
    </lineage>
</organism>
<evidence type="ECO:0000313" key="3">
    <source>
        <dbReference type="Proteomes" id="UP000613160"/>
    </source>
</evidence>
<keyword evidence="3" id="KW-1185">Reference proteome</keyword>
<name>A0A916Y781_9HYPH</name>
<gene>
    <name evidence="2" type="ORF">GCM10011335_39770</name>
</gene>
<reference evidence="2" key="2">
    <citation type="submission" date="2020-09" db="EMBL/GenBank/DDBJ databases">
        <authorList>
            <person name="Sun Q."/>
            <person name="Zhou Y."/>
        </authorList>
    </citation>
    <scope>NUCLEOTIDE SEQUENCE</scope>
    <source>
        <strain evidence="2">CGMCC 1.15493</strain>
    </source>
</reference>
<evidence type="ECO:0008006" key="4">
    <source>
        <dbReference type="Google" id="ProtNLM"/>
    </source>
</evidence>
<feature type="compositionally biased region" description="Pro residues" evidence="1">
    <location>
        <begin position="46"/>
        <end position="60"/>
    </location>
</feature>